<dbReference type="InterPro" id="IPR007372">
    <property type="entry name" value="Lipid/polyisoprenoid-bd_YceI"/>
</dbReference>
<dbReference type="Proteomes" id="UP000093281">
    <property type="component" value="Unassembled WGS sequence"/>
</dbReference>
<accession>A0A1C0BA14</accession>
<evidence type="ECO:0000259" key="2">
    <source>
        <dbReference type="SMART" id="SM00867"/>
    </source>
</evidence>
<keyword evidence="1" id="KW-0732">Signal</keyword>
<dbReference type="PANTHER" id="PTHR34406">
    <property type="entry name" value="PROTEIN YCEI"/>
    <property type="match status" value="1"/>
</dbReference>
<dbReference type="InterPro" id="IPR036761">
    <property type="entry name" value="TTHA0802/YceI-like_sf"/>
</dbReference>
<proteinExistence type="predicted"/>
<feature type="domain" description="Lipid/polyisoprenoid-binding YceI-like" evidence="2">
    <location>
        <begin position="22"/>
        <end position="185"/>
    </location>
</feature>
<evidence type="ECO:0000313" key="3">
    <source>
        <dbReference type="EMBL" id="OCM00412.1"/>
    </source>
</evidence>
<name>A0A1C0BA14_9BACT</name>
<dbReference type="STRING" id="544718.AAX25_00663"/>
<dbReference type="AlphaFoldDB" id="A0A1C0BA14"/>
<feature type="signal peptide" evidence="1">
    <location>
        <begin position="1"/>
        <end position="20"/>
    </location>
</feature>
<protein>
    <recommendedName>
        <fullName evidence="2">Lipid/polyisoprenoid-binding YceI-like domain-containing protein</fullName>
    </recommendedName>
</protein>
<dbReference type="Gene3D" id="2.40.128.110">
    <property type="entry name" value="Lipid/polyisoprenoid-binding, YceI-like"/>
    <property type="match status" value="1"/>
</dbReference>
<evidence type="ECO:0000313" key="4">
    <source>
        <dbReference type="Proteomes" id="UP000093281"/>
    </source>
</evidence>
<dbReference type="RefSeq" id="WP_066176219.1">
    <property type="nucleotide sequence ID" value="NZ_LCUJ01000001.1"/>
</dbReference>
<dbReference type="OrthoDB" id="9811006at2"/>
<gene>
    <name evidence="3" type="ORF">AAX29_00416</name>
</gene>
<dbReference type="PANTHER" id="PTHR34406:SF1">
    <property type="entry name" value="PROTEIN YCEI"/>
    <property type="match status" value="1"/>
</dbReference>
<feature type="chain" id="PRO_5010550422" description="Lipid/polyisoprenoid-binding YceI-like domain-containing protein" evidence="1">
    <location>
        <begin position="21"/>
        <end position="187"/>
    </location>
</feature>
<sequence length="187" mass="20752">MSRLLKLMVVSAVATSVLTAAEYKVDTVHSNVGFSVKHMMVTNVNGKFTSYNSNFEIDEKTKTFKNLKAKIDTLSIDTGIKDRDDHLKSDDFFSASTYPEMSFEMTSYKADGDDGKMEGKLTLRGVTKNITLEVDDINIHGNKIGFALEGKIKRSDFGLKWNKAIELGGVAVGDEVKIKIDIEADRK</sequence>
<reference evidence="4" key="1">
    <citation type="submission" date="2015-05" db="EMBL/GenBank/DDBJ databases">
        <authorList>
            <person name="Rovetto F."/>
            <person name="Cocolin L."/>
            <person name="Illeghems K."/>
            <person name="Van Nieuwerburgh F."/>
            <person name="Houf K."/>
        </authorList>
    </citation>
    <scope>NUCLEOTIDE SEQUENCE [LARGE SCALE GENOMIC DNA]</scope>
    <source>
        <strain evidence="4">DU22</strain>
    </source>
</reference>
<organism evidence="3 4">
    <name type="scientific">Aliarcobacter thereius</name>
    <dbReference type="NCBI Taxonomy" id="544718"/>
    <lineage>
        <taxon>Bacteria</taxon>
        <taxon>Pseudomonadati</taxon>
        <taxon>Campylobacterota</taxon>
        <taxon>Epsilonproteobacteria</taxon>
        <taxon>Campylobacterales</taxon>
        <taxon>Arcobacteraceae</taxon>
        <taxon>Aliarcobacter</taxon>
    </lineage>
</organism>
<evidence type="ECO:0000256" key="1">
    <source>
        <dbReference type="SAM" id="SignalP"/>
    </source>
</evidence>
<comment type="caution">
    <text evidence="3">The sequence shown here is derived from an EMBL/GenBank/DDBJ whole genome shotgun (WGS) entry which is preliminary data.</text>
</comment>
<dbReference type="SMART" id="SM00867">
    <property type="entry name" value="YceI"/>
    <property type="match status" value="1"/>
</dbReference>
<dbReference type="SUPFAM" id="SSF101874">
    <property type="entry name" value="YceI-like"/>
    <property type="match status" value="1"/>
</dbReference>
<dbReference type="Pfam" id="PF04264">
    <property type="entry name" value="YceI"/>
    <property type="match status" value="1"/>
</dbReference>
<dbReference type="EMBL" id="LCUJ01000001">
    <property type="protein sequence ID" value="OCM00412.1"/>
    <property type="molecule type" value="Genomic_DNA"/>
</dbReference>